<dbReference type="EMBL" id="PDXF01000030">
    <property type="protein sequence ID" value="RYN97271.1"/>
    <property type="molecule type" value="Genomic_DNA"/>
</dbReference>
<dbReference type="EMBL" id="PDXB01000034">
    <property type="protein sequence ID" value="RYN20954.1"/>
    <property type="molecule type" value="Genomic_DNA"/>
</dbReference>
<dbReference type="AlphaFoldDB" id="A0A4Q4MWR0"/>
<evidence type="ECO:0000313" key="4">
    <source>
        <dbReference type="EMBL" id="RYN61782.1"/>
    </source>
</evidence>
<reference evidence="3" key="1">
    <citation type="submission" date="2017-10" db="EMBL/GenBank/DDBJ databases">
        <authorList>
            <person name="Armitage A.D."/>
            <person name="Barbara D.J."/>
            <person name="Woodhall J.W."/>
            <person name="Sreenivasaprasad S."/>
            <person name="Lane C.R."/>
            <person name="Clarkson J.P."/>
            <person name="Harrison R.J."/>
        </authorList>
    </citation>
    <scope>NUCLEOTIDE SEQUENCE</scope>
    <source>
        <strain evidence="3">FERA 1164</strain>
        <strain evidence="5">FERA 635</strain>
    </source>
</reference>
<gene>
    <name evidence="4" type="ORF">AA0114_g86</name>
    <name evidence="3" type="ORF">AA0115_g9985</name>
    <name evidence="5" type="ORF">AA0119_g7559</name>
</gene>
<comment type="caution">
    <text evidence="4">The sequence shown here is derived from an EMBL/GenBank/DDBJ whole genome shotgun (WGS) entry which is preliminary data.</text>
</comment>
<organism evidence="4 6">
    <name type="scientific">Alternaria tenuissima</name>
    <dbReference type="NCBI Taxonomy" id="119927"/>
    <lineage>
        <taxon>Eukaryota</taxon>
        <taxon>Fungi</taxon>
        <taxon>Dikarya</taxon>
        <taxon>Ascomycota</taxon>
        <taxon>Pezizomycotina</taxon>
        <taxon>Dothideomycetes</taxon>
        <taxon>Pleosporomycetidae</taxon>
        <taxon>Pleosporales</taxon>
        <taxon>Pleosporineae</taxon>
        <taxon>Pleosporaceae</taxon>
        <taxon>Alternaria</taxon>
        <taxon>Alternaria sect. Alternaria</taxon>
        <taxon>Alternaria alternata complex</taxon>
    </lineage>
</organism>
<dbReference type="EMBL" id="PDXA01000001">
    <property type="protein sequence ID" value="RYN61782.1"/>
    <property type="molecule type" value="Genomic_DNA"/>
</dbReference>
<feature type="compositionally biased region" description="Basic residues" evidence="1">
    <location>
        <begin position="1"/>
        <end position="19"/>
    </location>
</feature>
<keyword evidence="2" id="KW-0812">Transmembrane</keyword>
<evidence type="ECO:0000256" key="1">
    <source>
        <dbReference type="SAM" id="MobiDB-lite"/>
    </source>
</evidence>
<keyword evidence="2" id="KW-1133">Transmembrane helix</keyword>
<name>A0A4Q4MWR0_9PLEO</name>
<proteinExistence type="predicted"/>
<feature type="region of interest" description="Disordered" evidence="1">
    <location>
        <begin position="1"/>
        <end position="27"/>
    </location>
</feature>
<keyword evidence="2" id="KW-0472">Membrane</keyword>
<dbReference type="Proteomes" id="UP000292402">
    <property type="component" value="Unassembled WGS sequence"/>
</dbReference>
<evidence type="ECO:0000313" key="7">
    <source>
        <dbReference type="Proteomes" id="UP000293195"/>
    </source>
</evidence>
<reference evidence="6 7" key="2">
    <citation type="journal article" date="2019" name="bioRxiv">
        <title>Genomics, evolutionary history and diagnostics of the Alternaria alternata species group including apple and Asian pear pathotypes.</title>
        <authorList>
            <person name="Armitage A.D."/>
            <person name="Cockerton H.M."/>
            <person name="Sreenivasaprasad S."/>
            <person name="Woodhall J.W."/>
            <person name="Lane C.R."/>
            <person name="Harrison R.J."/>
            <person name="Clarkson J.P."/>
        </authorList>
    </citation>
    <scope>NUCLEOTIDE SEQUENCE [LARGE SCALE GENOMIC DNA]</scope>
    <source>
        <strain evidence="6">FERA 1082</strain>
        <strain evidence="3">FERA 1164</strain>
        <strain evidence="7">FERA 635</strain>
    </source>
</reference>
<evidence type="ECO:0000313" key="6">
    <source>
        <dbReference type="Proteomes" id="UP000292402"/>
    </source>
</evidence>
<dbReference type="Proteomes" id="UP000292340">
    <property type="component" value="Unassembled WGS sequence"/>
</dbReference>
<sequence>MPVYHRTHHRTRHRTHHRTPAQQRTPARQFKLDTVSNTQKWATIKLSIISFVIIVWVLTHYLTQRGHTTETTTSTGTGGASASASYTAPSLSHFTDAADATNVDAAVLIGGISMALLGA</sequence>
<reference evidence="4" key="3">
    <citation type="journal article" date="2019" name="J. ISSAAS">
        <title>Genomics, evolutionary history and diagnostics of the Alternaria alternata species group including apple and Asian pear pathotypes.</title>
        <authorList>
            <person name="Armitage A.D."/>
            <person name="Cockerton H.M."/>
            <person name="Sreenivasaprasad S."/>
            <person name="Woodhall J."/>
            <person name="Lane C."/>
            <person name="Harrison R.J."/>
            <person name="Clarkson J.P."/>
        </authorList>
    </citation>
    <scope>NUCLEOTIDE SEQUENCE</scope>
    <source>
        <strain evidence="4">FERA 1082</strain>
    </source>
</reference>
<feature type="transmembrane region" description="Helical" evidence="2">
    <location>
        <begin position="41"/>
        <end position="62"/>
    </location>
</feature>
<protein>
    <submittedName>
        <fullName evidence="4">Uncharacterized protein</fullName>
    </submittedName>
</protein>
<evidence type="ECO:0000313" key="5">
    <source>
        <dbReference type="EMBL" id="RYN97271.1"/>
    </source>
</evidence>
<accession>A0A4Q4MWR0</accession>
<evidence type="ECO:0000313" key="3">
    <source>
        <dbReference type="EMBL" id="RYN20954.1"/>
    </source>
</evidence>
<keyword evidence="7" id="KW-1185">Reference proteome</keyword>
<evidence type="ECO:0000256" key="2">
    <source>
        <dbReference type="SAM" id="Phobius"/>
    </source>
</evidence>
<dbReference type="Proteomes" id="UP000293195">
    <property type="component" value="Unassembled WGS sequence"/>
</dbReference>